<reference evidence="2" key="1">
    <citation type="submission" date="2017-02" db="EMBL/GenBank/DDBJ databases">
        <authorList>
            <person name="Varghese N."/>
            <person name="Submissions S."/>
        </authorList>
    </citation>
    <scope>NUCLEOTIDE SEQUENCE [LARGE SCALE GENOMIC DNA]</scope>
    <source>
        <strain evidence="2">DSM 16521</strain>
    </source>
</reference>
<dbReference type="Proteomes" id="UP000189933">
    <property type="component" value="Unassembled WGS sequence"/>
</dbReference>
<evidence type="ECO:0000313" key="2">
    <source>
        <dbReference type="Proteomes" id="UP000189933"/>
    </source>
</evidence>
<protein>
    <submittedName>
        <fullName evidence="1">Uncharacterized protein</fullName>
    </submittedName>
</protein>
<accession>A0A1T4PQS9</accession>
<name>A0A1T4PQS9_9FIRM</name>
<proteinExistence type="predicted"/>
<sequence length="79" mass="9131">MLLASIAFEELALAHMLNAEAEKLQEVITSYQSIRQLVKINDKVREVIKVLLFKEIVLSMKLQDVLRLIKEEKRNVGHT</sequence>
<dbReference type="AlphaFoldDB" id="A0A1T4PQS9"/>
<dbReference type="Pfam" id="PF26595">
    <property type="entry name" value="A_ENA"/>
    <property type="match status" value="1"/>
</dbReference>
<gene>
    <name evidence="1" type="ORF">SAMN02745885_01365</name>
</gene>
<organism evidence="1 2">
    <name type="scientific">Carboxydocella sporoproducens DSM 16521</name>
    <dbReference type="NCBI Taxonomy" id="1121270"/>
    <lineage>
        <taxon>Bacteria</taxon>
        <taxon>Bacillati</taxon>
        <taxon>Bacillota</taxon>
        <taxon>Clostridia</taxon>
        <taxon>Eubacteriales</taxon>
        <taxon>Clostridiales Family XVI. Incertae Sedis</taxon>
        <taxon>Carboxydocella</taxon>
    </lineage>
</organism>
<dbReference type="EMBL" id="FUXM01000013">
    <property type="protein sequence ID" value="SJZ93769.1"/>
    <property type="molecule type" value="Genomic_DNA"/>
</dbReference>
<evidence type="ECO:0000313" key="1">
    <source>
        <dbReference type="EMBL" id="SJZ93769.1"/>
    </source>
</evidence>
<keyword evidence="2" id="KW-1185">Reference proteome</keyword>
<dbReference type="InterPro" id="IPR058705">
    <property type="entry name" value="A_ENA"/>
</dbReference>